<dbReference type="InterPro" id="IPR002347">
    <property type="entry name" value="SDR_fam"/>
</dbReference>
<protein>
    <submittedName>
        <fullName evidence="3">Oxidoreductase</fullName>
    </submittedName>
</protein>
<gene>
    <name evidence="3" type="ORF">MPOR_44130</name>
</gene>
<name>A0A6N4VIE2_9MYCO</name>
<organism evidence="3 4">
    <name type="scientific">Mycolicibacterium poriferae</name>
    <dbReference type="NCBI Taxonomy" id="39694"/>
    <lineage>
        <taxon>Bacteria</taxon>
        <taxon>Bacillati</taxon>
        <taxon>Actinomycetota</taxon>
        <taxon>Actinomycetes</taxon>
        <taxon>Mycobacteriales</taxon>
        <taxon>Mycobacteriaceae</taxon>
        <taxon>Mycolicibacterium</taxon>
    </lineage>
</organism>
<dbReference type="PRINTS" id="PR00081">
    <property type="entry name" value="GDHRDH"/>
</dbReference>
<accession>A0A6N4VIE2</accession>
<evidence type="ECO:0000256" key="2">
    <source>
        <dbReference type="ARBA" id="ARBA00023002"/>
    </source>
</evidence>
<dbReference type="PROSITE" id="PS00061">
    <property type="entry name" value="ADH_SHORT"/>
    <property type="match status" value="1"/>
</dbReference>
<dbReference type="CDD" id="cd05233">
    <property type="entry name" value="SDR_c"/>
    <property type="match status" value="1"/>
</dbReference>
<dbReference type="Proteomes" id="UP000466785">
    <property type="component" value="Chromosome"/>
</dbReference>
<dbReference type="AlphaFoldDB" id="A0A6N4VIE2"/>
<dbReference type="RefSeq" id="WP_163677562.1">
    <property type="nucleotide sequence ID" value="NZ_AP022570.1"/>
</dbReference>
<dbReference type="SUPFAM" id="SSF51735">
    <property type="entry name" value="NAD(P)-binding Rossmann-fold domains"/>
    <property type="match status" value="1"/>
</dbReference>
<dbReference type="Gene3D" id="3.40.50.720">
    <property type="entry name" value="NAD(P)-binding Rossmann-like Domain"/>
    <property type="match status" value="1"/>
</dbReference>
<keyword evidence="2" id="KW-0560">Oxidoreductase</keyword>
<dbReference type="InterPro" id="IPR036291">
    <property type="entry name" value="NAD(P)-bd_dom_sf"/>
</dbReference>
<dbReference type="KEGG" id="mpof:MPOR_44130"/>
<dbReference type="EMBL" id="AP022570">
    <property type="protein sequence ID" value="BBX53387.1"/>
    <property type="molecule type" value="Genomic_DNA"/>
</dbReference>
<dbReference type="Pfam" id="PF00106">
    <property type="entry name" value="adh_short"/>
    <property type="match status" value="1"/>
</dbReference>
<evidence type="ECO:0000256" key="1">
    <source>
        <dbReference type="ARBA" id="ARBA00006484"/>
    </source>
</evidence>
<dbReference type="InterPro" id="IPR020904">
    <property type="entry name" value="Sc_DH/Rdtase_CS"/>
</dbReference>
<sequence length="263" mass="27858">MAETKKLALVTGASSGIGFELAKRFADDGYDLVIAAEDDGITTAAGKLSHNGAHVRPVKVDLRSPEGVTELYARATEGRHALDAAAINAGVGTSGKFVDSDLEHDLSVIDLNVRSTTHLTKLVLRDMVERGSGKVLLTSSVASMMPGSYQNVYNATKSYVQSLAEAIHDELQGSDVTVTALMPGPTGTNFFHRAGLDHTPVGKAPKDDPARVADEGYRAMQRGDQKVMAGSLMSKAMGTVNRVLPDRVKALGSRLISVPLNRS</sequence>
<evidence type="ECO:0000313" key="3">
    <source>
        <dbReference type="EMBL" id="BBX53387.1"/>
    </source>
</evidence>
<evidence type="ECO:0000313" key="4">
    <source>
        <dbReference type="Proteomes" id="UP000466785"/>
    </source>
</evidence>
<keyword evidence="4" id="KW-1185">Reference proteome</keyword>
<dbReference type="GO" id="GO:0016491">
    <property type="term" value="F:oxidoreductase activity"/>
    <property type="evidence" value="ECO:0007669"/>
    <property type="project" value="UniProtKB-KW"/>
</dbReference>
<reference evidence="3 4" key="1">
    <citation type="journal article" date="2019" name="Emerg. Microbes Infect.">
        <title>Comprehensive subspecies identification of 175 nontuberculous mycobacteria species based on 7547 genomic profiles.</title>
        <authorList>
            <person name="Matsumoto Y."/>
            <person name="Kinjo T."/>
            <person name="Motooka D."/>
            <person name="Nabeya D."/>
            <person name="Jung N."/>
            <person name="Uechi K."/>
            <person name="Horii T."/>
            <person name="Iida T."/>
            <person name="Fujita J."/>
            <person name="Nakamura S."/>
        </authorList>
    </citation>
    <scope>NUCLEOTIDE SEQUENCE [LARGE SCALE GENOMIC DNA]</scope>
    <source>
        <strain evidence="3 4">JCM 12603</strain>
    </source>
</reference>
<dbReference type="PANTHER" id="PTHR42901:SF1">
    <property type="entry name" value="ALCOHOL DEHYDROGENASE"/>
    <property type="match status" value="1"/>
</dbReference>
<proteinExistence type="inferred from homology"/>
<dbReference type="PANTHER" id="PTHR42901">
    <property type="entry name" value="ALCOHOL DEHYDROGENASE"/>
    <property type="match status" value="1"/>
</dbReference>
<comment type="similarity">
    <text evidence="1">Belongs to the short-chain dehydrogenases/reductases (SDR) family.</text>
</comment>